<evidence type="ECO:0000256" key="3">
    <source>
        <dbReference type="SAM" id="SignalP"/>
    </source>
</evidence>
<accession>A0A2G0CCJ3</accession>
<dbReference type="RefSeq" id="WP_099107345.1">
    <property type="nucleotide sequence ID" value="NZ_JAATJF010000005.1"/>
</dbReference>
<evidence type="ECO:0000313" key="7">
    <source>
        <dbReference type="Proteomes" id="UP000226437"/>
    </source>
</evidence>
<dbReference type="InterPro" id="IPR008354">
    <property type="entry name" value="Glc-Fru_OxRdtase_bac"/>
</dbReference>
<dbReference type="InterPro" id="IPR006311">
    <property type="entry name" value="TAT_signal"/>
</dbReference>
<gene>
    <name evidence="6" type="ORF">CGL56_14790</name>
</gene>
<dbReference type="EMBL" id="PDLO01000007">
    <property type="protein sequence ID" value="PHK97691.1"/>
    <property type="molecule type" value="Genomic_DNA"/>
</dbReference>
<keyword evidence="1" id="KW-0560">Oxidoreductase</keyword>
<dbReference type="SUPFAM" id="SSF55347">
    <property type="entry name" value="Glyceraldehyde-3-phosphate dehydrogenase-like, C-terminal domain"/>
    <property type="match status" value="1"/>
</dbReference>
<feature type="domain" description="Gfo/Idh/MocA-like oxidoreductase N-terminal" evidence="4">
    <location>
        <begin position="58"/>
        <end position="181"/>
    </location>
</feature>
<feature type="chain" id="PRO_5013578545" evidence="3">
    <location>
        <begin position="41"/>
        <end position="383"/>
    </location>
</feature>
<dbReference type="InterPro" id="IPR000683">
    <property type="entry name" value="Gfo/Idh/MocA-like_OxRdtase_N"/>
</dbReference>
<dbReference type="InterPro" id="IPR055170">
    <property type="entry name" value="GFO_IDH_MocA-like_dom"/>
</dbReference>
<proteinExistence type="predicted"/>
<name>A0A2G0CCJ3_9BACT</name>
<evidence type="ECO:0000313" key="6">
    <source>
        <dbReference type="EMBL" id="PHK97691.1"/>
    </source>
</evidence>
<dbReference type="PANTHER" id="PTHR43818:SF11">
    <property type="entry name" value="BCDNA.GH03377"/>
    <property type="match status" value="1"/>
</dbReference>
<dbReference type="PANTHER" id="PTHR43818">
    <property type="entry name" value="BCDNA.GH03377"/>
    <property type="match status" value="1"/>
</dbReference>
<dbReference type="Pfam" id="PF22725">
    <property type="entry name" value="GFO_IDH_MocA_C3"/>
    <property type="match status" value="1"/>
</dbReference>
<evidence type="ECO:0000256" key="2">
    <source>
        <dbReference type="SAM" id="MobiDB-lite"/>
    </source>
</evidence>
<dbReference type="SUPFAM" id="SSF51735">
    <property type="entry name" value="NAD(P)-binding Rossmann-fold domains"/>
    <property type="match status" value="1"/>
</dbReference>
<feature type="region of interest" description="Disordered" evidence="2">
    <location>
        <begin position="34"/>
        <end position="53"/>
    </location>
</feature>
<dbReference type="PROSITE" id="PS51257">
    <property type="entry name" value="PROKAR_LIPOPROTEIN"/>
    <property type="match status" value="1"/>
</dbReference>
<dbReference type="Proteomes" id="UP000226437">
    <property type="component" value="Unassembled WGS sequence"/>
</dbReference>
<sequence>MPHKTPSNPRRQFLRQSAAATGLLLAPGLIGCNSSGPASAGEDPEPAPRRPDQGRKLGIAILGLGGYASGQIAPALQLTEHCELRGLITGSPEKLPEWQRKYNIKKENSYTYDTMDEIADNAEIDVIYVITPTATHRDFSVRAANAGKHVWCEKPMAMTPEECQEMIDACNRNGVKLAIGYRMMHEPNTRKLIELTKEKAYGPLTGAHAYAGYAGSPPPADYWRGQRDMGGGALYDMGVYTVNGLAYGTQLQPVAVVKAEQRRQDRPNGVDLTTTYTLRYPDGMTAEGKTSVVEDYNELHIDAENGWYEMDPMQPYTGVKGSTSDGKVLGPPVPNQQSIQMDDDALAILNGTELIAPGTLAKHDIRVIRAIIESAETGREVKI</sequence>
<dbReference type="AlphaFoldDB" id="A0A2G0CCJ3"/>
<dbReference type="OrthoDB" id="9795543at2"/>
<feature type="domain" description="GFO/IDH/MocA-like oxidoreductase" evidence="5">
    <location>
        <begin position="190"/>
        <end position="308"/>
    </location>
</feature>
<protein>
    <submittedName>
        <fullName evidence="6">Glucose-fructose oxidoreductase</fullName>
    </submittedName>
</protein>
<comment type="caution">
    <text evidence="6">The sequence shown here is derived from an EMBL/GenBank/DDBJ whole genome shotgun (WGS) entry which is preliminary data.</text>
</comment>
<dbReference type="Pfam" id="PF01408">
    <property type="entry name" value="GFO_IDH_MocA"/>
    <property type="match status" value="1"/>
</dbReference>
<evidence type="ECO:0000256" key="1">
    <source>
        <dbReference type="ARBA" id="ARBA00023002"/>
    </source>
</evidence>
<reference evidence="6 7" key="1">
    <citation type="submission" date="2017-10" db="EMBL/GenBank/DDBJ databases">
        <title>The draft genome sequence of Lewinella marina KCTC 32374.</title>
        <authorList>
            <person name="Wang K."/>
        </authorList>
    </citation>
    <scope>NUCLEOTIDE SEQUENCE [LARGE SCALE GENOMIC DNA]</scope>
    <source>
        <strain evidence="6 7">MKG-38</strain>
    </source>
</reference>
<dbReference type="InterPro" id="IPR036291">
    <property type="entry name" value="NAD(P)-bd_dom_sf"/>
</dbReference>
<dbReference type="InterPro" id="IPR050463">
    <property type="entry name" value="Gfo/Idh/MocA_oxidrdct_glycsds"/>
</dbReference>
<keyword evidence="3" id="KW-0732">Signal</keyword>
<dbReference type="PRINTS" id="PR01775">
    <property type="entry name" value="GLFROXRDTASE"/>
</dbReference>
<dbReference type="GO" id="GO:0000166">
    <property type="term" value="F:nucleotide binding"/>
    <property type="evidence" value="ECO:0007669"/>
    <property type="project" value="InterPro"/>
</dbReference>
<dbReference type="Gene3D" id="3.30.360.10">
    <property type="entry name" value="Dihydrodipicolinate Reductase, domain 2"/>
    <property type="match status" value="1"/>
</dbReference>
<keyword evidence="7" id="KW-1185">Reference proteome</keyword>
<feature type="signal peptide" evidence="3">
    <location>
        <begin position="1"/>
        <end position="40"/>
    </location>
</feature>
<evidence type="ECO:0000259" key="5">
    <source>
        <dbReference type="Pfam" id="PF22725"/>
    </source>
</evidence>
<evidence type="ECO:0000259" key="4">
    <source>
        <dbReference type="Pfam" id="PF01408"/>
    </source>
</evidence>
<dbReference type="PROSITE" id="PS51318">
    <property type="entry name" value="TAT"/>
    <property type="match status" value="1"/>
</dbReference>
<organism evidence="6 7">
    <name type="scientific">Neolewinella marina</name>
    <dbReference type="NCBI Taxonomy" id="438751"/>
    <lineage>
        <taxon>Bacteria</taxon>
        <taxon>Pseudomonadati</taxon>
        <taxon>Bacteroidota</taxon>
        <taxon>Saprospiria</taxon>
        <taxon>Saprospirales</taxon>
        <taxon>Lewinellaceae</taxon>
        <taxon>Neolewinella</taxon>
    </lineage>
</organism>
<dbReference type="GO" id="GO:0016491">
    <property type="term" value="F:oxidoreductase activity"/>
    <property type="evidence" value="ECO:0007669"/>
    <property type="project" value="UniProtKB-KW"/>
</dbReference>
<dbReference type="Gene3D" id="3.40.50.720">
    <property type="entry name" value="NAD(P)-binding Rossmann-like Domain"/>
    <property type="match status" value="1"/>
</dbReference>